<proteinExistence type="predicted"/>
<comment type="caution">
    <text evidence="1">The sequence shown here is derived from an EMBL/GenBank/DDBJ whole genome shotgun (WGS) entry which is preliminary data.</text>
</comment>
<dbReference type="Proteomes" id="UP000037982">
    <property type="component" value="Unassembled WGS sequence"/>
</dbReference>
<dbReference type="EMBL" id="LGKG01000185">
    <property type="protein sequence ID" value="KPC59315.1"/>
    <property type="molecule type" value="Genomic_DNA"/>
</dbReference>
<dbReference type="AlphaFoldDB" id="A0A0N1JWC1"/>
<dbReference type="RefSeq" id="WP_053927560.1">
    <property type="nucleotide sequence ID" value="NZ_LGKG01000185.1"/>
</dbReference>
<dbReference type="PATRIC" id="fig|66876.3.peg.7748"/>
<gene>
    <name evidence="1" type="ORF">ADL29_35185</name>
</gene>
<reference evidence="2" key="1">
    <citation type="submission" date="2015-07" db="EMBL/GenBank/DDBJ databases">
        <authorList>
            <person name="Ju K.-S."/>
            <person name="Doroghazi J.R."/>
            <person name="Metcalf W.W."/>
        </authorList>
    </citation>
    <scope>NUCLEOTIDE SEQUENCE [LARGE SCALE GENOMIC DNA]</scope>
    <source>
        <strain evidence="2">NRRL ISP-5002</strain>
    </source>
</reference>
<protein>
    <submittedName>
        <fullName evidence="1">Uncharacterized protein</fullName>
    </submittedName>
</protein>
<name>A0A0N1JWC1_9ACTN</name>
<evidence type="ECO:0000313" key="2">
    <source>
        <dbReference type="Proteomes" id="UP000037982"/>
    </source>
</evidence>
<evidence type="ECO:0000313" key="1">
    <source>
        <dbReference type="EMBL" id="KPC59315.1"/>
    </source>
</evidence>
<keyword evidence="2" id="KW-1185">Reference proteome</keyword>
<sequence>MTGREEFHQRLKEQAAGVLPPGETLLDSHVMDAAESMPRPRRKLCPVVFPGQRMAGDRPVTWLMSVLAITALVQGFAPIDDLYDRLERDSSKDKPFFGGWRSAAGRMALPFFPRAKTGVAKVMLVTGHRFLLVHVQHSLIGKRIGPHVAVAWSADRRETSWVRNRRDVRPGTYEIGFADGSWATVFIGAQGWSRFERAFGRQLGPADPIP</sequence>
<accession>A0A0N1JWC1</accession>
<organism evidence="1 2">
    <name type="scientific">Streptomyces chattanoogensis</name>
    <dbReference type="NCBI Taxonomy" id="66876"/>
    <lineage>
        <taxon>Bacteria</taxon>
        <taxon>Bacillati</taxon>
        <taxon>Actinomycetota</taxon>
        <taxon>Actinomycetes</taxon>
        <taxon>Kitasatosporales</taxon>
        <taxon>Streptomycetaceae</taxon>
        <taxon>Streptomyces</taxon>
    </lineage>
</organism>